<evidence type="ECO:0000256" key="3">
    <source>
        <dbReference type="RuleBase" id="RU000363"/>
    </source>
</evidence>
<dbReference type="OrthoDB" id="191139at2759"/>
<dbReference type="EMBL" id="VXIV02000090">
    <property type="protein sequence ID" value="KAF6041000.1"/>
    <property type="molecule type" value="Genomic_DNA"/>
</dbReference>
<proteinExistence type="inferred from homology"/>
<dbReference type="PRINTS" id="PR00080">
    <property type="entry name" value="SDRFAMILY"/>
</dbReference>
<name>A0A7J7KS26_BUGNE</name>
<dbReference type="PANTHER" id="PTHR24320">
    <property type="entry name" value="RETINOL DEHYDROGENASE"/>
    <property type="match status" value="1"/>
</dbReference>
<dbReference type="InterPro" id="IPR036291">
    <property type="entry name" value="NAD(P)-bd_dom_sf"/>
</dbReference>
<evidence type="ECO:0000313" key="4">
    <source>
        <dbReference type="EMBL" id="KAF6024912.1"/>
    </source>
</evidence>
<reference evidence="5 6" key="2">
    <citation type="submission" date="2020-06" db="EMBL/GenBank/DDBJ databases">
        <title>Draft genome of Bugula neritina, a colonial animal packing powerful symbionts and potential medicines.</title>
        <authorList>
            <person name="Rayko M."/>
        </authorList>
    </citation>
    <scope>NUCLEOTIDE SEQUENCE [LARGE SCALE GENOMIC DNA]</scope>
    <source>
        <strain evidence="5">Kwan_BN1</strain>
    </source>
</reference>
<dbReference type="GO" id="GO:0016491">
    <property type="term" value="F:oxidoreductase activity"/>
    <property type="evidence" value="ECO:0007669"/>
    <property type="project" value="UniProtKB-KW"/>
</dbReference>
<comment type="similarity">
    <text evidence="1 3">Belongs to the short-chain dehydrogenases/reductases (SDR) family.</text>
</comment>
<dbReference type="SUPFAM" id="SSF51735">
    <property type="entry name" value="NAD(P)-binding Rossmann-fold domains"/>
    <property type="match status" value="1"/>
</dbReference>
<keyword evidence="6" id="KW-1185">Reference proteome</keyword>
<dbReference type="Proteomes" id="UP000593567">
    <property type="component" value="Unassembled WGS sequence"/>
</dbReference>
<keyword evidence="2" id="KW-0560">Oxidoreductase</keyword>
<dbReference type="PRINTS" id="PR00081">
    <property type="entry name" value="GDHRDH"/>
</dbReference>
<dbReference type="PANTHER" id="PTHR24320:SF283">
    <property type="entry name" value="RETINOL DEHYDROGENASE 11"/>
    <property type="match status" value="1"/>
</dbReference>
<evidence type="ECO:0000256" key="2">
    <source>
        <dbReference type="ARBA" id="ARBA00023002"/>
    </source>
</evidence>
<protein>
    <submittedName>
        <fullName evidence="5">Uncharacterized protein</fullName>
    </submittedName>
</protein>
<accession>A0A7J7KS26</accession>
<dbReference type="EMBL" id="VXIV02002513">
    <property type="protein sequence ID" value="KAF6024912.1"/>
    <property type="molecule type" value="Genomic_DNA"/>
</dbReference>
<comment type="caution">
    <text evidence="5">The sequence shown here is derived from an EMBL/GenBank/DDBJ whole genome shotgun (WGS) entry which is preliminary data.</text>
</comment>
<dbReference type="AlphaFoldDB" id="A0A7J7KS26"/>
<evidence type="ECO:0000313" key="6">
    <source>
        <dbReference type="Proteomes" id="UP000593567"/>
    </source>
</evidence>
<gene>
    <name evidence="5" type="ORF">EB796_000717</name>
    <name evidence="4" type="ORF">EB796_016749</name>
</gene>
<sequence>MEKKVIIITGANCGIGLEAAKGLCELGHDVVVTTRDDSKGEATVAAIKAEVPDANVMYLTAELSDPQSIRDFVEKFKSTGKKLDILVNNAGLFMKYSSADRHTARNDPSYEVTMTVNCMGPFLLTNLLLDELKATGTKESPSRIVNVSSSITVMFKQDNSKRPFYIDDLMLTEQGHYVSGMQSYRNSKLALNLWSNEMAKQLEGSHVIINTLCPGFIPSTGLARDSVTSRFGSIMMSILDSFIGRALVKTSPVSEGRRRIVSMCVDEETKTCGLFYHRSKPTPEAAEVLNSDHKEKIWALCVKYSGL</sequence>
<evidence type="ECO:0000256" key="1">
    <source>
        <dbReference type="ARBA" id="ARBA00006484"/>
    </source>
</evidence>
<dbReference type="Gene3D" id="3.40.50.720">
    <property type="entry name" value="NAD(P)-binding Rossmann-like Domain"/>
    <property type="match status" value="1"/>
</dbReference>
<reference evidence="5 6" key="1">
    <citation type="submission" date="2019-09" db="EMBL/GenBank/DDBJ databases">
        <authorList>
            <person name="Raiko M."/>
            <person name="Komissarov A."/>
            <person name="Rhodes A."/>
            <person name="Kliver S."/>
            <person name="Lim-Fong G."/>
            <person name="Kwan J."/>
            <person name="O'Brien S.J."/>
            <person name="Lopez J.V."/>
        </authorList>
    </citation>
    <scope>NUCLEOTIDE SEQUENCE [LARGE SCALE GENOMIC DNA]</scope>
    <source>
        <strain evidence="5">Kwan_BN1</strain>
    </source>
</reference>
<dbReference type="Pfam" id="PF00106">
    <property type="entry name" value="adh_short"/>
    <property type="match status" value="1"/>
</dbReference>
<organism evidence="5 6">
    <name type="scientific">Bugula neritina</name>
    <name type="common">Brown bryozoan</name>
    <name type="synonym">Sertularia neritina</name>
    <dbReference type="NCBI Taxonomy" id="10212"/>
    <lineage>
        <taxon>Eukaryota</taxon>
        <taxon>Metazoa</taxon>
        <taxon>Spiralia</taxon>
        <taxon>Lophotrochozoa</taxon>
        <taxon>Bryozoa</taxon>
        <taxon>Gymnolaemata</taxon>
        <taxon>Cheilostomatida</taxon>
        <taxon>Flustrina</taxon>
        <taxon>Buguloidea</taxon>
        <taxon>Bugulidae</taxon>
        <taxon>Bugula</taxon>
    </lineage>
</organism>
<evidence type="ECO:0000313" key="5">
    <source>
        <dbReference type="EMBL" id="KAF6041000.1"/>
    </source>
</evidence>
<dbReference type="InterPro" id="IPR002347">
    <property type="entry name" value="SDR_fam"/>
</dbReference>